<sequence>MELVVLTVVQPDATVPLDRFGTWLGGTSLRWVRPWAGDPVPEVPDVGSGLLVLGGRTNAYDDDGTPFLPALRRLLADAVAHELPVLGICLGHQLLAAATGGRVEVGAAPGPERGVVPISWHPEAVDDPVLGPAAAHGPALVPSMHADAVVDLPPGATALARSARYPVQAMRLGSALGVQFHPEASPDLLGAWASGRPGVDAEALTTAARRHDQEVARAGRAVAEGFVGQLRRAR</sequence>
<keyword evidence="3" id="KW-1185">Reference proteome</keyword>
<dbReference type="Proteomes" id="UP001499841">
    <property type="component" value="Unassembled WGS sequence"/>
</dbReference>
<proteinExistence type="predicted"/>
<protein>
    <submittedName>
        <fullName evidence="2">Type 1 glutamine amidotransferase</fullName>
    </submittedName>
</protein>
<comment type="caution">
    <text evidence="2">The sequence shown here is derived from an EMBL/GenBank/DDBJ whole genome shotgun (WGS) entry which is preliminary data.</text>
</comment>
<evidence type="ECO:0000313" key="2">
    <source>
        <dbReference type="EMBL" id="GAA4287009.1"/>
    </source>
</evidence>
<organism evidence="2 3">
    <name type="scientific">Georgenia daeguensis</name>
    <dbReference type="NCBI Taxonomy" id="908355"/>
    <lineage>
        <taxon>Bacteria</taxon>
        <taxon>Bacillati</taxon>
        <taxon>Actinomycetota</taxon>
        <taxon>Actinomycetes</taxon>
        <taxon>Micrococcales</taxon>
        <taxon>Bogoriellaceae</taxon>
        <taxon>Georgenia</taxon>
    </lineage>
</organism>
<gene>
    <name evidence="2" type="ORF">GCM10022262_13680</name>
</gene>
<accession>A0ABP8ESR0</accession>
<dbReference type="InterPro" id="IPR017926">
    <property type="entry name" value="GATASE"/>
</dbReference>
<dbReference type="PANTHER" id="PTHR42695">
    <property type="entry name" value="GLUTAMINE AMIDOTRANSFERASE YLR126C-RELATED"/>
    <property type="match status" value="1"/>
</dbReference>
<dbReference type="PANTHER" id="PTHR42695:SF5">
    <property type="entry name" value="GLUTAMINE AMIDOTRANSFERASE YLR126C-RELATED"/>
    <property type="match status" value="1"/>
</dbReference>
<dbReference type="InterPro" id="IPR029062">
    <property type="entry name" value="Class_I_gatase-like"/>
</dbReference>
<dbReference type="CDD" id="cd01741">
    <property type="entry name" value="GATase1_1"/>
    <property type="match status" value="1"/>
</dbReference>
<dbReference type="PRINTS" id="PR00097">
    <property type="entry name" value="ANTSNTHASEII"/>
</dbReference>
<dbReference type="Pfam" id="PF00117">
    <property type="entry name" value="GATase"/>
    <property type="match status" value="1"/>
</dbReference>
<dbReference type="RefSeq" id="WP_345039155.1">
    <property type="nucleotide sequence ID" value="NZ_BAABBA010000005.1"/>
</dbReference>
<dbReference type="PRINTS" id="PR00096">
    <property type="entry name" value="GATASE"/>
</dbReference>
<dbReference type="Gene3D" id="3.40.50.880">
    <property type="match status" value="1"/>
</dbReference>
<evidence type="ECO:0000313" key="3">
    <source>
        <dbReference type="Proteomes" id="UP001499841"/>
    </source>
</evidence>
<keyword evidence="2" id="KW-0315">Glutamine amidotransferase</keyword>
<dbReference type="EMBL" id="BAABBA010000005">
    <property type="protein sequence ID" value="GAA4287009.1"/>
    <property type="molecule type" value="Genomic_DNA"/>
</dbReference>
<dbReference type="InterPro" id="IPR044992">
    <property type="entry name" value="ChyE-like"/>
</dbReference>
<name>A0ABP8ESR0_9MICO</name>
<dbReference type="PROSITE" id="PS51273">
    <property type="entry name" value="GATASE_TYPE_1"/>
    <property type="match status" value="1"/>
</dbReference>
<reference evidence="3" key="1">
    <citation type="journal article" date="2019" name="Int. J. Syst. Evol. Microbiol.">
        <title>The Global Catalogue of Microorganisms (GCM) 10K type strain sequencing project: providing services to taxonomists for standard genome sequencing and annotation.</title>
        <authorList>
            <consortium name="The Broad Institute Genomics Platform"/>
            <consortium name="The Broad Institute Genome Sequencing Center for Infectious Disease"/>
            <person name="Wu L."/>
            <person name="Ma J."/>
        </authorList>
    </citation>
    <scope>NUCLEOTIDE SEQUENCE [LARGE SCALE GENOMIC DNA]</scope>
    <source>
        <strain evidence="3">JCM 17459</strain>
    </source>
</reference>
<evidence type="ECO:0000259" key="1">
    <source>
        <dbReference type="Pfam" id="PF00117"/>
    </source>
</evidence>
<feature type="domain" description="Glutamine amidotransferase" evidence="1">
    <location>
        <begin position="49"/>
        <end position="187"/>
    </location>
</feature>
<dbReference type="SUPFAM" id="SSF52317">
    <property type="entry name" value="Class I glutamine amidotransferase-like"/>
    <property type="match status" value="1"/>
</dbReference>